<feature type="transmembrane region" description="Helical" evidence="2">
    <location>
        <begin position="339"/>
        <end position="357"/>
    </location>
</feature>
<dbReference type="SUPFAM" id="SSF109604">
    <property type="entry name" value="HD-domain/PDEase-like"/>
    <property type="match status" value="1"/>
</dbReference>
<feature type="compositionally biased region" description="Basic and acidic residues" evidence="1">
    <location>
        <begin position="734"/>
        <end position="764"/>
    </location>
</feature>
<dbReference type="STRING" id="563192.HMPREF0179_02483"/>
<feature type="transmembrane region" description="Helical" evidence="2">
    <location>
        <begin position="471"/>
        <end position="498"/>
    </location>
</feature>
<sequence length="838" mass="91995">MTTRNSPLRINELSRITRTLFRQHHHGVGLFVLIATLFVLSFLAGLQPPMQFRVFMAGEVADSDVVAHRSLTVEDTEAAKIKRNQVAMLQPTVFDLSVTEIAALRQKIFGMLKLINGQETSPEAQDALRASLAEKLATPVSSDLLAQWMSPEVQEYVLSTGLPWFEDRLREGVVGDVRLALPSKNGIIVRDVDTKAETLRPDVSDIRDVPAVLAAFTQKLRSAEKLTPQGRRAVLVLFSPLIMPTLTLNREATQALGNAVAQTVEPVYYHIQKGEVVVYQGERVTREKQLKLQSLYQKQEGLIHSRTVAGTFVFSLILTLGLFMAPSGKPGTPLRKKDFLFISLLLFVFGIAAKGTYMLVGKVVQPQDIALVIHFFPVAGAAGLCALIFAARRYCVVGLLISLFACVMLKADLPLFLFFFLSAMLNTWLVIRAQSRQDVVIGIIPLALGQIIIALGSGWLEGFRGGNTFLWLFGIVSLNAFISIAILFAISPIIEMAFRYTTRFRLMELMNLEQPLLQDLMVAIPGTYHHSLVVSNMVEAGAKAVGANSLLCKVAALYHDIGKLAYPDYYIENQFNGPNRHDKLAPAMSALILLSHVKKGTELAAQHHLGDEIEDIIRQHHGTGLIKFFYAKAKESGENPRIEDYCYPGPRPQTREAAIVMLADAVEASSRTLTDPTPARIKTHIDTIMKGIFSEGQLDESELTFKDLHKLSESFARILTGLFHQRIAYPDLNKDKKTASDKPEQAKVQAKPEEKTEQRPDVKRTVAYAASSVMPGSSGVAAPNGPEQQGAAPAAPHTPVPPSANPGPPIDLVYPVVPGPPKPVNKGPLSMKPVGKRP</sequence>
<dbReference type="InterPro" id="IPR011624">
    <property type="entry name" value="Metal-dep_PHydrolase_7TM_extra"/>
</dbReference>
<dbReference type="Pfam" id="PF07698">
    <property type="entry name" value="7TM-7TMR_HD"/>
    <property type="match status" value="1"/>
</dbReference>
<dbReference type="InterPro" id="IPR006674">
    <property type="entry name" value="HD_domain"/>
</dbReference>
<reference evidence="4 5" key="2">
    <citation type="submission" date="2013-04" db="EMBL/GenBank/DDBJ databases">
        <title>The Genome Sequence of Bilophila wadsworthia 3_1_6.</title>
        <authorList>
            <consortium name="The Broad Institute Genomics Platform"/>
            <person name="Earl A."/>
            <person name="Ward D."/>
            <person name="Feldgarden M."/>
            <person name="Gevers D."/>
            <person name="Sibley C."/>
            <person name="Strauss J."/>
            <person name="Allen-Vercoe E."/>
            <person name="Walker B."/>
            <person name="Young S."/>
            <person name="Zeng Q."/>
            <person name="Gargeya S."/>
            <person name="Fitzgerald M."/>
            <person name="Haas B."/>
            <person name="Abouelleil A."/>
            <person name="Allen A.W."/>
            <person name="Alvarado L."/>
            <person name="Arachchi H.M."/>
            <person name="Berlin A.M."/>
            <person name="Chapman S.B."/>
            <person name="Gainer-Dewar J."/>
            <person name="Goldberg J."/>
            <person name="Griggs A."/>
            <person name="Gujja S."/>
            <person name="Hansen M."/>
            <person name="Howarth C."/>
            <person name="Imamovic A."/>
            <person name="Ireland A."/>
            <person name="Larimer J."/>
            <person name="McCowan C."/>
            <person name="Murphy C."/>
            <person name="Pearson M."/>
            <person name="Poon T.W."/>
            <person name="Priest M."/>
            <person name="Roberts A."/>
            <person name="Saif S."/>
            <person name="Shea T."/>
            <person name="Sisk P."/>
            <person name="Sykes S."/>
            <person name="Wortman J."/>
            <person name="Nusbaum C."/>
            <person name="Birren B."/>
        </authorList>
    </citation>
    <scope>NUCLEOTIDE SEQUENCE [LARGE SCALE GENOMIC DNA]</scope>
    <source>
        <strain evidence="4 5">3_1_6</strain>
    </source>
</reference>
<dbReference type="Pfam" id="PF07697">
    <property type="entry name" value="7TMR-HDED"/>
    <property type="match status" value="1"/>
</dbReference>
<keyword evidence="5" id="KW-1185">Reference proteome</keyword>
<reference evidence="4 5" key="1">
    <citation type="submission" date="2010-10" db="EMBL/GenBank/DDBJ databases">
        <authorList>
            <consortium name="The Broad Institute Genome Sequencing Platform"/>
            <person name="Ward D."/>
            <person name="Earl A."/>
            <person name="Feldgarden M."/>
            <person name="Young S.K."/>
            <person name="Gargeya S."/>
            <person name="Zeng Q."/>
            <person name="Alvarado L."/>
            <person name="Berlin A."/>
            <person name="Bochicchio J."/>
            <person name="Chapman S.B."/>
            <person name="Chen Z."/>
            <person name="Freedman E."/>
            <person name="Gellesch M."/>
            <person name="Goldberg J."/>
            <person name="Griggs A."/>
            <person name="Gujja S."/>
            <person name="Heilman E."/>
            <person name="Heiman D."/>
            <person name="Howarth C."/>
            <person name="Mehta T."/>
            <person name="Neiman D."/>
            <person name="Pearson M."/>
            <person name="Roberts A."/>
            <person name="Saif S."/>
            <person name="Shea T."/>
            <person name="Shenoy N."/>
            <person name="Sisk P."/>
            <person name="Stolte C."/>
            <person name="Sykes S."/>
            <person name="White J."/>
            <person name="Yandava C."/>
            <person name="Allen-Vercoe E."/>
            <person name="Sibley C."/>
            <person name="Ambrose C.E."/>
            <person name="Strauss J."/>
            <person name="Daigneault M."/>
            <person name="Haas B."/>
            <person name="Nusbaum C."/>
            <person name="Birren B."/>
        </authorList>
    </citation>
    <scope>NUCLEOTIDE SEQUENCE [LARGE SCALE GENOMIC DNA]</scope>
    <source>
        <strain evidence="4 5">3_1_6</strain>
    </source>
</reference>
<evidence type="ECO:0000313" key="4">
    <source>
        <dbReference type="EMBL" id="EFV43717.2"/>
    </source>
</evidence>
<dbReference type="HOGENOM" id="CLU_015767_1_2_7"/>
<dbReference type="OrthoDB" id="9806952at2"/>
<keyword evidence="2" id="KW-1133">Transmembrane helix</keyword>
<dbReference type="PANTHER" id="PTHR36442:SF1">
    <property type="entry name" value="CYCLIC-DI-AMP PHOSPHODIESTERASE PGPH"/>
    <property type="match status" value="1"/>
</dbReference>
<dbReference type="NCBIfam" id="TIGR00277">
    <property type="entry name" value="HDIG"/>
    <property type="match status" value="1"/>
</dbReference>
<evidence type="ECO:0000256" key="1">
    <source>
        <dbReference type="SAM" id="MobiDB-lite"/>
    </source>
</evidence>
<dbReference type="AlphaFoldDB" id="E5Y8G5"/>
<dbReference type="Proteomes" id="UP000006034">
    <property type="component" value="Unassembled WGS sequence"/>
</dbReference>
<keyword evidence="2" id="KW-0812">Transmembrane</keyword>
<dbReference type="InterPro" id="IPR006675">
    <property type="entry name" value="HDIG_dom"/>
</dbReference>
<dbReference type="PROSITE" id="PS51831">
    <property type="entry name" value="HD"/>
    <property type="match status" value="1"/>
</dbReference>
<feature type="transmembrane region" description="Helical" evidence="2">
    <location>
        <begin position="439"/>
        <end position="459"/>
    </location>
</feature>
<feature type="compositionally biased region" description="Low complexity" evidence="1">
    <location>
        <begin position="781"/>
        <end position="795"/>
    </location>
</feature>
<feature type="domain" description="HD" evidence="3">
    <location>
        <begin position="527"/>
        <end position="669"/>
    </location>
</feature>
<dbReference type="Gene3D" id="1.10.3210.10">
    <property type="entry name" value="Hypothetical protein af1432"/>
    <property type="match status" value="1"/>
</dbReference>
<feature type="transmembrane region" description="Helical" evidence="2">
    <location>
        <begin position="397"/>
        <end position="427"/>
    </location>
</feature>
<keyword evidence="2" id="KW-0472">Membrane</keyword>
<dbReference type="eggNOG" id="COG1480">
    <property type="taxonomic scope" value="Bacteria"/>
</dbReference>
<evidence type="ECO:0000256" key="2">
    <source>
        <dbReference type="SAM" id="Phobius"/>
    </source>
</evidence>
<feature type="transmembrane region" description="Helical" evidence="2">
    <location>
        <begin position="369"/>
        <end position="391"/>
    </location>
</feature>
<feature type="region of interest" description="Disordered" evidence="1">
    <location>
        <begin position="734"/>
        <end position="838"/>
    </location>
</feature>
<dbReference type="InterPro" id="IPR052722">
    <property type="entry name" value="PgpH_phosphodiesterase"/>
</dbReference>
<name>E5Y8G5_BILW3</name>
<feature type="transmembrane region" description="Helical" evidence="2">
    <location>
        <begin position="28"/>
        <end position="46"/>
    </location>
</feature>
<feature type="compositionally biased region" description="Pro residues" evidence="1">
    <location>
        <begin position="796"/>
        <end position="809"/>
    </location>
</feature>
<dbReference type="SMART" id="SM00471">
    <property type="entry name" value="HDc"/>
    <property type="match status" value="1"/>
</dbReference>
<dbReference type="CDD" id="cd00077">
    <property type="entry name" value="HDc"/>
    <property type="match status" value="1"/>
</dbReference>
<gene>
    <name evidence="4" type="ORF">HMPREF0179_02483</name>
</gene>
<evidence type="ECO:0000313" key="5">
    <source>
        <dbReference type="Proteomes" id="UP000006034"/>
    </source>
</evidence>
<protein>
    <recommendedName>
        <fullName evidence="3">HD domain-containing protein</fullName>
    </recommendedName>
</protein>
<organism evidence="4 5">
    <name type="scientific">Bilophila wadsworthia (strain 3_1_6)</name>
    <dbReference type="NCBI Taxonomy" id="563192"/>
    <lineage>
        <taxon>Bacteria</taxon>
        <taxon>Pseudomonadati</taxon>
        <taxon>Thermodesulfobacteriota</taxon>
        <taxon>Desulfovibrionia</taxon>
        <taxon>Desulfovibrionales</taxon>
        <taxon>Desulfovibrionaceae</taxon>
        <taxon>Bilophila</taxon>
    </lineage>
</organism>
<feature type="transmembrane region" description="Helical" evidence="2">
    <location>
        <begin position="307"/>
        <end position="327"/>
    </location>
</feature>
<dbReference type="PANTHER" id="PTHR36442">
    <property type="entry name" value="CYCLIC-DI-AMP PHOSPHODIESTERASE PGPH"/>
    <property type="match status" value="1"/>
</dbReference>
<accession>E5Y8G5</accession>
<comment type="caution">
    <text evidence="4">The sequence shown here is derived from an EMBL/GenBank/DDBJ whole genome shotgun (WGS) entry which is preliminary data.</text>
</comment>
<dbReference type="Pfam" id="PF01966">
    <property type="entry name" value="HD"/>
    <property type="match status" value="1"/>
</dbReference>
<proteinExistence type="predicted"/>
<evidence type="ECO:0000259" key="3">
    <source>
        <dbReference type="PROSITE" id="PS51831"/>
    </source>
</evidence>
<dbReference type="InterPro" id="IPR011621">
    <property type="entry name" value="Metal-dep_PHydrolase_7TM_intra"/>
</dbReference>
<dbReference type="InterPro" id="IPR003607">
    <property type="entry name" value="HD/PDEase_dom"/>
</dbReference>
<dbReference type="EMBL" id="ADCP02000001">
    <property type="protein sequence ID" value="EFV43717.2"/>
    <property type="molecule type" value="Genomic_DNA"/>
</dbReference>